<evidence type="ECO:0008006" key="7">
    <source>
        <dbReference type="Google" id="ProtNLM"/>
    </source>
</evidence>
<keyword evidence="5" id="KW-0998">Cell outer membrane</keyword>
<evidence type="ECO:0000256" key="1">
    <source>
        <dbReference type="ARBA" id="ARBA00004442"/>
    </source>
</evidence>
<accession>A0A6S6T0A2</accession>
<dbReference type="AlphaFoldDB" id="A0A6S6T0A2"/>
<evidence type="ECO:0000256" key="5">
    <source>
        <dbReference type="ARBA" id="ARBA00023237"/>
    </source>
</evidence>
<dbReference type="InterPro" id="IPR010583">
    <property type="entry name" value="MipA"/>
</dbReference>
<evidence type="ECO:0000256" key="3">
    <source>
        <dbReference type="ARBA" id="ARBA00022729"/>
    </source>
</evidence>
<comment type="similarity">
    <text evidence="2">Belongs to the MipA/OmpV family.</text>
</comment>
<dbReference type="PANTHER" id="PTHR38776:SF1">
    <property type="entry name" value="MLTA-INTERACTING PROTEIN-RELATED"/>
    <property type="match status" value="1"/>
</dbReference>
<evidence type="ECO:0000313" key="6">
    <source>
        <dbReference type="EMBL" id="CAA6816461.1"/>
    </source>
</evidence>
<dbReference type="PANTHER" id="PTHR38776">
    <property type="entry name" value="MLTA-INTERACTING PROTEIN-RELATED"/>
    <property type="match status" value="1"/>
</dbReference>
<dbReference type="Pfam" id="PF06629">
    <property type="entry name" value="MipA"/>
    <property type="match status" value="1"/>
</dbReference>
<reference evidence="6" key="1">
    <citation type="submission" date="2020-01" db="EMBL/GenBank/DDBJ databases">
        <authorList>
            <person name="Meier V. D."/>
            <person name="Meier V D."/>
        </authorList>
    </citation>
    <scope>NUCLEOTIDE SEQUENCE</scope>
    <source>
        <strain evidence="6">HLG_WM_MAG_12</strain>
    </source>
</reference>
<proteinExistence type="inferred from homology"/>
<evidence type="ECO:0000256" key="2">
    <source>
        <dbReference type="ARBA" id="ARBA00005722"/>
    </source>
</evidence>
<dbReference type="GO" id="GO:0009252">
    <property type="term" value="P:peptidoglycan biosynthetic process"/>
    <property type="evidence" value="ECO:0007669"/>
    <property type="project" value="TreeGrafter"/>
</dbReference>
<dbReference type="GO" id="GO:0009279">
    <property type="term" value="C:cell outer membrane"/>
    <property type="evidence" value="ECO:0007669"/>
    <property type="project" value="UniProtKB-SubCell"/>
</dbReference>
<sequence>MTTNFILASSNTAGLGIVHSTSIYKNISNRTMIIPILNYSYKNFTIKGINVAYQLNDSFYILATPRFSDYKKDTIELGLELNKKLGKYNLKSNVLFDILDKHNGFVSQVSLSRTYIKIPFIITPLAGLEYQSENFTNYYYEINDSLLNPFIGLYSILKINKNLSLNMILKNSFLNDNILKSNVVDKKTKQTLILGFTYKW</sequence>
<keyword evidence="4" id="KW-0472">Membrane</keyword>
<gene>
    <name evidence="6" type="ORF">HELGO_WM27288</name>
</gene>
<name>A0A6S6T0A2_9BACT</name>
<keyword evidence="3" id="KW-0732">Signal</keyword>
<dbReference type="EMBL" id="CACVAW010000069">
    <property type="protein sequence ID" value="CAA6816461.1"/>
    <property type="molecule type" value="Genomic_DNA"/>
</dbReference>
<protein>
    <recommendedName>
        <fullName evidence="7">MipA/OmpV family protein</fullName>
    </recommendedName>
</protein>
<evidence type="ECO:0000256" key="4">
    <source>
        <dbReference type="ARBA" id="ARBA00023136"/>
    </source>
</evidence>
<organism evidence="6">
    <name type="scientific">uncultured Campylobacterales bacterium</name>
    <dbReference type="NCBI Taxonomy" id="352960"/>
    <lineage>
        <taxon>Bacteria</taxon>
        <taxon>Pseudomonadati</taxon>
        <taxon>Campylobacterota</taxon>
        <taxon>Epsilonproteobacteria</taxon>
        <taxon>Campylobacterales</taxon>
        <taxon>environmental samples</taxon>
    </lineage>
</organism>
<comment type="subcellular location">
    <subcellularLocation>
        <location evidence="1">Cell outer membrane</location>
    </subcellularLocation>
</comment>